<accession>A0A382HQI6</accession>
<evidence type="ECO:0000313" key="1">
    <source>
        <dbReference type="EMBL" id="SVB89578.1"/>
    </source>
</evidence>
<proteinExistence type="predicted"/>
<dbReference type="EMBL" id="UINC01062706">
    <property type="protein sequence ID" value="SVB89578.1"/>
    <property type="molecule type" value="Genomic_DNA"/>
</dbReference>
<dbReference type="AlphaFoldDB" id="A0A382HQI6"/>
<organism evidence="1">
    <name type="scientific">marine metagenome</name>
    <dbReference type="NCBI Taxonomy" id="408172"/>
    <lineage>
        <taxon>unclassified sequences</taxon>
        <taxon>metagenomes</taxon>
        <taxon>ecological metagenomes</taxon>
    </lineage>
</organism>
<sequence length="56" mass="5773">MIATTLTATATSTSAESVSTGYKADGIADLIWAADHFGYSGPGEMQKAGVSAIRFF</sequence>
<feature type="non-terminal residue" evidence="1">
    <location>
        <position position="56"/>
    </location>
</feature>
<gene>
    <name evidence="1" type="ORF">METZ01_LOCUS242432</name>
</gene>
<protein>
    <submittedName>
        <fullName evidence="1">Uncharacterized protein</fullName>
    </submittedName>
</protein>
<reference evidence="1" key="1">
    <citation type="submission" date="2018-05" db="EMBL/GenBank/DDBJ databases">
        <authorList>
            <person name="Lanie J.A."/>
            <person name="Ng W.-L."/>
            <person name="Kazmierczak K.M."/>
            <person name="Andrzejewski T.M."/>
            <person name="Davidsen T.M."/>
            <person name="Wayne K.J."/>
            <person name="Tettelin H."/>
            <person name="Glass J.I."/>
            <person name="Rusch D."/>
            <person name="Podicherti R."/>
            <person name="Tsui H.-C.T."/>
            <person name="Winkler M.E."/>
        </authorList>
    </citation>
    <scope>NUCLEOTIDE SEQUENCE</scope>
</reference>
<name>A0A382HQI6_9ZZZZ</name>